<feature type="compositionally biased region" description="Basic and acidic residues" evidence="1">
    <location>
        <begin position="516"/>
        <end position="527"/>
    </location>
</feature>
<dbReference type="OMA" id="SAYNYEM"/>
<evidence type="ECO:0000313" key="2">
    <source>
        <dbReference type="EMBL" id="CCE64819.1"/>
    </source>
</evidence>
<dbReference type="HOGENOM" id="CLU_349217_0_0_1"/>
<evidence type="ECO:0000256" key="1">
    <source>
        <dbReference type="SAM" id="MobiDB-lite"/>
    </source>
</evidence>
<sequence length="807" mass="91777">MFSLTLNIIIYYINYYYKKEVGYLVIYLPKKQLAYSRVSDSKYTMVREDKDLDSFLKNVEDIDQRRQNGQGRKTTTAKKPPIVGKKPFHLSTSDKEESLRVAKGILDGSYKETDSYKAIIDGPDDQDSTLEVDYISEYSVNLSPSNPSSPKKPNNQKDETITNQNKKFLISEEEYALLQQLKDQKNNESTNKKEKVKEDFTIPSRGKPRHLRDDPNEIKESHRDRRGYEHPHRSKEHTHRNHDHSHRSHDYSRRIHDYTHRTHKSNESSHRYRSMRNELEADDNVEVEAPPSLPRRRYKLSQDGSKVEDEERPPPLPIKPQRKIINNRSDIKNVSGEVESNQIRDHAQKRDDVEERRRDRIENINSQDSYIPVIDRSSKPKYDAKPVVNRETKPFSSSKNTSKESVEKVEFDKTEKTKAIANKPKPPPPSSRSMAQPKSYMESLETNKLTKASSSTSDKSLISTSKASSLDYLDSAQNRGPPVPEKKKISASYKVPSDKEKSNGFIGSALKSNKTPTDEIKRLKPEVPPKCNGIISTKSDKSSNPENDLNNNAETKDKPDLPPKKKALDTSLDGLKKLQQQKPDVPNKSPDIAFPKVKLKAISKQAPDVPKKKQPFADLKLKPVQKPKPVIPPKKLDIELPELKATKQEKIQIEENVEINKVSLKKTSVNIVKTNNDNNNQIPEALLKHKSLAKAKTAPLVPQRKISMPEALAKSKTIREASSKDKIVGGEIGKKRPPLTPPVRKELTPAEKLEAILQTPNPYVKNPVSRSSTNSDISTNSFTLLDKRKQTAYYLTNPKVVIAAQHH</sequence>
<feature type="compositionally biased region" description="Basic and acidic residues" evidence="1">
    <location>
        <begin position="182"/>
        <end position="200"/>
    </location>
</feature>
<dbReference type="EMBL" id="HE612864">
    <property type="protein sequence ID" value="CCE64819.1"/>
    <property type="molecule type" value="Genomic_DNA"/>
</dbReference>
<feature type="region of interest" description="Disordered" evidence="1">
    <location>
        <begin position="182"/>
        <end position="592"/>
    </location>
</feature>
<feature type="compositionally biased region" description="Low complexity" evidence="1">
    <location>
        <begin position="141"/>
        <end position="153"/>
    </location>
</feature>
<dbReference type="RefSeq" id="XP_003687253.1">
    <property type="nucleotide sequence ID" value="XM_003687205.1"/>
</dbReference>
<feature type="compositionally biased region" description="Basic and acidic residues" evidence="1">
    <location>
        <begin position="342"/>
        <end position="362"/>
    </location>
</feature>
<feature type="compositionally biased region" description="Basic and acidic residues" evidence="1">
    <location>
        <begin position="376"/>
        <end position="393"/>
    </location>
</feature>
<name>G8BY41_TETPH</name>
<protein>
    <submittedName>
        <fullName evidence="2">Uncharacterized protein</fullName>
    </submittedName>
</protein>
<dbReference type="STRING" id="1071381.G8BY41"/>
<gene>
    <name evidence="2" type="primary">TPHA0I03180</name>
    <name evidence="2" type="ordered locus">TPHA_0I03180</name>
</gene>
<feature type="compositionally biased region" description="Basic and acidic residues" evidence="1">
    <location>
        <begin position="401"/>
        <end position="418"/>
    </location>
</feature>
<feature type="region of interest" description="Disordered" evidence="1">
    <location>
        <begin position="64"/>
        <end position="89"/>
    </location>
</feature>
<feature type="compositionally biased region" description="Basic and acidic residues" evidence="1">
    <location>
        <begin position="211"/>
        <end position="231"/>
    </location>
</feature>
<feature type="compositionally biased region" description="Basic and acidic residues" evidence="1">
    <location>
        <begin position="554"/>
        <end position="568"/>
    </location>
</feature>
<keyword evidence="3" id="KW-1185">Reference proteome</keyword>
<feature type="compositionally biased region" description="Basic residues" evidence="1">
    <location>
        <begin position="232"/>
        <end position="247"/>
    </location>
</feature>
<dbReference type="AlphaFoldDB" id="G8BY41"/>
<feature type="compositionally biased region" description="Basic and acidic residues" evidence="1">
    <location>
        <begin position="248"/>
        <end position="279"/>
    </location>
</feature>
<feature type="region of interest" description="Disordered" evidence="1">
    <location>
        <begin position="140"/>
        <end position="160"/>
    </location>
</feature>
<organism evidence="2 3">
    <name type="scientific">Tetrapisispora phaffii (strain ATCC 24235 / CBS 4417 / NBRC 1672 / NRRL Y-8282 / UCD 70-5)</name>
    <name type="common">Yeast</name>
    <name type="synonym">Fabospora phaffii</name>
    <dbReference type="NCBI Taxonomy" id="1071381"/>
    <lineage>
        <taxon>Eukaryota</taxon>
        <taxon>Fungi</taxon>
        <taxon>Dikarya</taxon>
        <taxon>Ascomycota</taxon>
        <taxon>Saccharomycotina</taxon>
        <taxon>Saccharomycetes</taxon>
        <taxon>Saccharomycetales</taxon>
        <taxon>Saccharomycetaceae</taxon>
        <taxon>Tetrapisispora</taxon>
    </lineage>
</organism>
<accession>G8BY41</accession>
<dbReference type="KEGG" id="tpf:TPHA_0I03180"/>
<dbReference type="Proteomes" id="UP000005666">
    <property type="component" value="Chromosome 9"/>
</dbReference>
<reference evidence="2 3" key="1">
    <citation type="journal article" date="2011" name="Proc. Natl. Acad. Sci. U.S.A.">
        <title>Evolutionary erosion of yeast sex chromosomes by mating-type switching accidents.</title>
        <authorList>
            <person name="Gordon J.L."/>
            <person name="Armisen D."/>
            <person name="Proux-Wera E."/>
            <person name="Oheigeartaigh S.S."/>
            <person name="Byrne K.P."/>
            <person name="Wolfe K.H."/>
        </authorList>
    </citation>
    <scope>NUCLEOTIDE SEQUENCE [LARGE SCALE GENOMIC DNA]</scope>
    <source>
        <strain evidence="3">ATCC 24235 / CBS 4417 / NBRC 1672 / NRRL Y-8282 / UCD 70-5</strain>
    </source>
</reference>
<dbReference type="GeneID" id="11534640"/>
<feature type="compositionally biased region" description="Low complexity" evidence="1">
    <location>
        <begin position="449"/>
        <end position="466"/>
    </location>
</feature>
<proteinExistence type="predicted"/>
<evidence type="ECO:0000313" key="3">
    <source>
        <dbReference type="Proteomes" id="UP000005666"/>
    </source>
</evidence>
<feature type="compositionally biased region" description="Polar residues" evidence="1">
    <location>
        <begin position="544"/>
        <end position="553"/>
    </location>
</feature>